<dbReference type="SUPFAM" id="SSF56059">
    <property type="entry name" value="Glutathione synthetase ATP-binding domain-like"/>
    <property type="match status" value="1"/>
</dbReference>
<comment type="caution">
    <text evidence="2">The sequence shown here is derived from an EMBL/GenBank/DDBJ whole genome shotgun (WGS) entry which is preliminary data.</text>
</comment>
<proteinExistence type="predicted"/>
<dbReference type="Proteomes" id="UP001292079">
    <property type="component" value="Unassembled WGS sequence"/>
</dbReference>
<dbReference type="AlphaFoldDB" id="A0AAE2D670"/>
<dbReference type="PANTHER" id="PTHR46810:SF1">
    <property type="entry name" value="INACTIVE POLYGLYCYLASE TTLL10"/>
    <property type="match status" value="1"/>
</dbReference>
<feature type="region of interest" description="Disordered" evidence="1">
    <location>
        <begin position="426"/>
        <end position="450"/>
    </location>
</feature>
<evidence type="ECO:0000313" key="2">
    <source>
        <dbReference type="EMBL" id="KAK4472647.1"/>
    </source>
</evidence>
<organism evidence="2 3">
    <name type="scientific">Schistosoma mekongi</name>
    <name type="common">Parasitic worm</name>
    <dbReference type="NCBI Taxonomy" id="38744"/>
    <lineage>
        <taxon>Eukaryota</taxon>
        <taxon>Metazoa</taxon>
        <taxon>Spiralia</taxon>
        <taxon>Lophotrochozoa</taxon>
        <taxon>Platyhelminthes</taxon>
        <taxon>Trematoda</taxon>
        <taxon>Digenea</taxon>
        <taxon>Strigeidida</taxon>
        <taxon>Schistosomatoidea</taxon>
        <taxon>Schistosomatidae</taxon>
        <taxon>Schistosoma</taxon>
    </lineage>
</organism>
<evidence type="ECO:0000313" key="3">
    <source>
        <dbReference type="Proteomes" id="UP001292079"/>
    </source>
</evidence>
<accession>A0AAE2D670</accession>
<keyword evidence="3" id="KW-1185">Reference proteome</keyword>
<sequence length="764" mass="88790">MTELGWKRTFDRHADYTLRWTENSVQINYAVFKEGEQLVNHIPNCGLLTNKLGLLLSLRDHERRYQKRFGRLPIMVMDEFFPKTFIVDDPKEREAYFKLQENDDTSPIWICKPIGQNQGKGIFLVRDIEEFKIHLKNRDEEARNQPSGLLPRIIQRYIINPLLIDGCKFDIRCYILIACTMPYLVFYHPGYIRRSAKPYSSQDPNLVTHLTNQFVQKKDPDYLQIKNNTVWSWSQVNDYINRHYQEEKKLPVDWTKTVLQWRIQRIIHHVFTTVKNRLASRIGFFELLGLDFMLDENMRVWLLEVNSNPALQTHCDVLKEVVPVVVKDALHMSIECFEKSRHQKPLLPLHGLDNLSAFIFCQRSNRQTRMSFDEMPVVNKISGDLGLPTGWNLLYNESQAAFRARWPLFQSSSLRSWIPPRYKPSVIQNNSNLQQSNNDNNNNNNHQNKLNNVSFQTCESTVLTNEHTTKEQNTSQTTVSNQLFYPRLSLPEFRKFEYSLRRYPILTNSINNNNKSPKRNSVGRQSLQNVKQTISLRDIIEKVSQPTSFISVKQPKNQNKPMNTYHSTNAINNIMNTTNYTTKCNSSNSSNNSRQIIINSNNQSTKQLISNVNNSTKKNQHDVEVFSEDELLTRKQKAGRKLNLISISREPVQISRVHLITNSEIDKVFNNNNKLNDPHNIPLTTMKPAKSTNNQSTGIHTTHISNNNGNNTNQYKSKLTGRSYANSNKLTWIEPNDSITITYGTKNLTNKLKHTNYALEDRGS</sequence>
<name>A0AAE2D670_SCHME</name>
<dbReference type="Pfam" id="PF03133">
    <property type="entry name" value="TTL"/>
    <property type="match status" value="1"/>
</dbReference>
<evidence type="ECO:0000256" key="1">
    <source>
        <dbReference type="SAM" id="MobiDB-lite"/>
    </source>
</evidence>
<dbReference type="Gene3D" id="3.30.470.20">
    <property type="entry name" value="ATP-grasp fold, B domain"/>
    <property type="match status" value="1"/>
</dbReference>
<dbReference type="EMBL" id="JALJAT010000002">
    <property type="protein sequence ID" value="KAK4472647.1"/>
    <property type="molecule type" value="Genomic_DNA"/>
</dbReference>
<reference evidence="2" key="1">
    <citation type="submission" date="2022-04" db="EMBL/GenBank/DDBJ databases">
        <authorList>
            <person name="Xu L."/>
            <person name="Lv Z."/>
        </authorList>
    </citation>
    <scope>NUCLEOTIDE SEQUENCE</scope>
    <source>
        <strain evidence="2">LV_2022a</strain>
    </source>
</reference>
<evidence type="ECO:0008006" key="4">
    <source>
        <dbReference type="Google" id="ProtNLM"/>
    </source>
</evidence>
<dbReference type="InterPro" id="IPR004344">
    <property type="entry name" value="TTL/TTLL_fam"/>
</dbReference>
<gene>
    <name evidence="2" type="ORF">MN116_003880</name>
</gene>
<feature type="compositionally biased region" description="Low complexity" evidence="1">
    <location>
        <begin position="428"/>
        <end position="450"/>
    </location>
</feature>
<dbReference type="InterPro" id="IPR027752">
    <property type="entry name" value="TTLL10"/>
</dbReference>
<protein>
    <recommendedName>
        <fullName evidence="4">Protein polyglycylase TTLL10</fullName>
    </recommendedName>
</protein>
<dbReference type="PANTHER" id="PTHR46810">
    <property type="entry name" value="INACTIVE POLYGLYCYLASE TTLL10"/>
    <property type="match status" value="1"/>
</dbReference>
<reference evidence="2" key="2">
    <citation type="journal article" date="2023" name="Infect Dis Poverty">
        <title>Chromosome-scale genome of the human blood fluke Schistosoma mekongi and its implications for public health.</title>
        <authorList>
            <person name="Zhou M."/>
            <person name="Xu L."/>
            <person name="Xu D."/>
            <person name="Chen W."/>
            <person name="Khan J."/>
            <person name="Hu Y."/>
            <person name="Huang H."/>
            <person name="Wei H."/>
            <person name="Zhang Y."/>
            <person name="Chusongsang P."/>
            <person name="Tanasarnprasert K."/>
            <person name="Hu X."/>
            <person name="Limpanont Y."/>
            <person name="Lv Z."/>
        </authorList>
    </citation>
    <scope>NUCLEOTIDE SEQUENCE</scope>
    <source>
        <strain evidence="2">LV_2022a</strain>
    </source>
</reference>
<dbReference type="PROSITE" id="PS51221">
    <property type="entry name" value="TTL"/>
    <property type="match status" value="1"/>
</dbReference>
<feature type="region of interest" description="Disordered" evidence="1">
    <location>
        <begin position="508"/>
        <end position="527"/>
    </location>
</feature>
<dbReference type="GO" id="GO:0070737">
    <property type="term" value="F:protein-glycine ligase activity, elongating"/>
    <property type="evidence" value="ECO:0007669"/>
    <property type="project" value="TreeGrafter"/>
</dbReference>